<feature type="compositionally biased region" description="Acidic residues" evidence="1">
    <location>
        <begin position="82"/>
        <end position="93"/>
    </location>
</feature>
<dbReference type="Gramene" id="rna39835">
    <property type="protein sequence ID" value="RHN45489.1"/>
    <property type="gene ID" value="gene39835"/>
</dbReference>
<feature type="compositionally biased region" description="Low complexity" evidence="1">
    <location>
        <begin position="120"/>
        <end position="144"/>
    </location>
</feature>
<protein>
    <submittedName>
        <fullName evidence="2">Putative transcription factor interactor and regulator CCHC(Zn) family</fullName>
    </submittedName>
</protein>
<feature type="region of interest" description="Disordered" evidence="1">
    <location>
        <begin position="1"/>
        <end position="22"/>
    </location>
</feature>
<feature type="region of interest" description="Disordered" evidence="1">
    <location>
        <begin position="120"/>
        <end position="167"/>
    </location>
</feature>
<evidence type="ECO:0000313" key="2">
    <source>
        <dbReference type="EMBL" id="RHN45489.1"/>
    </source>
</evidence>
<accession>A0A396GWI3</accession>
<dbReference type="AlphaFoldDB" id="A0A396GWI3"/>
<feature type="region of interest" description="Disordered" evidence="1">
    <location>
        <begin position="59"/>
        <end position="93"/>
    </location>
</feature>
<organism evidence="2 3">
    <name type="scientific">Medicago truncatula</name>
    <name type="common">Barrel medic</name>
    <name type="synonym">Medicago tribuloides</name>
    <dbReference type="NCBI Taxonomy" id="3880"/>
    <lineage>
        <taxon>Eukaryota</taxon>
        <taxon>Viridiplantae</taxon>
        <taxon>Streptophyta</taxon>
        <taxon>Embryophyta</taxon>
        <taxon>Tracheophyta</taxon>
        <taxon>Spermatophyta</taxon>
        <taxon>Magnoliopsida</taxon>
        <taxon>eudicotyledons</taxon>
        <taxon>Gunneridae</taxon>
        <taxon>Pentapetalae</taxon>
        <taxon>rosids</taxon>
        <taxon>fabids</taxon>
        <taxon>Fabales</taxon>
        <taxon>Fabaceae</taxon>
        <taxon>Papilionoideae</taxon>
        <taxon>50 kb inversion clade</taxon>
        <taxon>NPAAA clade</taxon>
        <taxon>Hologalegina</taxon>
        <taxon>IRL clade</taxon>
        <taxon>Trifolieae</taxon>
        <taxon>Medicago</taxon>
    </lineage>
</organism>
<evidence type="ECO:0000313" key="3">
    <source>
        <dbReference type="Proteomes" id="UP000265566"/>
    </source>
</evidence>
<feature type="compositionally biased region" description="Basic residues" evidence="1">
    <location>
        <begin position="145"/>
        <end position="157"/>
    </location>
</feature>
<dbReference type="EMBL" id="PSQE01000007">
    <property type="protein sequence ID" value="RHN45489.1"/>
    <property type="molecule type" value="Genomic_DNA"/>
</dbReference>
<reference evidence="3" key="1">
    <citation type="journal article" date="2018" name="Nat. Plants">
        <title>Whole-genome landscape of Medicago truncatula symbiotic genes.</title>
        <authorList>
            <person name="Pecrix Y."/>
            <person name="Staton S.E."/>
            <person name="Sallet E."/>
            <person name="Lelandais-Briere C."/>
            <person name="Moreau S."/>
            <person name="Carrere S."/>
            <person name="Blein T."/>
            <person name="Jardinaud M.F."/>
            <person name="Latrasse D."/>
            <person name="Zouine M."/>
            <person name="Zahm M."/>
            <person name="Kreplak J."/>
            <person name="Mayjonade B."/>
            <person name="Satge C."/>
            <person name="Perez M."/>
            <person name="Cauet S."/>
            <person name="Marande W."/>
            <person name="Chantry-Darmon C."/>
            <person name="Lopez-Roques C."/>
            <person name="Bouchez O."/>
            <person name="Berard A."/>
            <person name="Debelle F."/>
            <person name="Munos S."/>
            <person name="Bendahmane A."/>
            <person name="Berges H."/>
            <person name="Niebel A."/>
            <person name="Buitink J."/>
            <person name="Frugier F."/>
            <person name="Benhamed M."/>
            <person name="Crespi M."/>
            <person name="Gouzy J."/>
            <person name="Gamas P."/>
        </authorList>
    </citation>
    <scope>NUCLEOTIDE SEQUENCE [LARGE SCALE GENOMIC DNA]</scope>
    <source>
        <strain evidence="3">cv. Jemalong A17</strain>
    </source>
</reference>
<sequence>MWPHVEVEDMLPPEFKKGPGRPKKLRFRELGEGGGRFRRLVVAYRCITCDKFEHNARSCKENQNPTALKRKRKPAKNATTSEAEETSAPVDDDDDAFFDQVIITNADQLDVVVNNVVSQPSNASQSSSVSQPSNVYQSSNVSKQPKTKQTKHPKKPKAMSVPQLKPTAMSVPNVPNAMSVPKPKPKPATTLKSTHLKKRCSQRLKTVKRLKNIDGPGCSADQPMTIDNEEEAGVMTQESAAIVPAKVPVLGACLKLMKPWGELSTRSTQ</sequence>
<dbReference type="OrthoDB" id="1434593at2759"/>
<proteinExistence type="predicted"/>
<name>A0A396GWI3_MEDTR</name>
<gene>
    <name evidence="2" type="ORF">MtrunA17_Chr7g0231771</name>
</gene>
<comment type="caution">
    <text evidence="2">The sequence shown here is derived from an EMBL/GenBank/DDBJ whole genome shotgun (WGS) entry which is preliminary data.</text>
</comment>
<dbReference type="Proteomes" id="UP000265566">
    <property type="component" value="Chromosome 7"/>
</dbReference>
<evidence type="ECO:0000256" key="1">
    <source>
        <dbReference type="SAM" id="MobiDB-lite"/>
    </source>
</evidence>